<feature type="domain" description="Amidohydrolase-related" evidence="2">
    <location>
        <begin position="3"/>
        <end position="275"/>
    </location>
</feature>
<evidence type="ECO:0000256" key="1">
    <source>
        <dbReference type="ARBA" id="ARBA00038310"/>
    </source>
</evidence>
<name>A0A5B0DUE7_9HYPH</name>
<evidence type="ECO:0000313" key="3">
    <source>
        <dbReference type="EMBL" id="KAA0969401.1"/>
    </source>
</evidence>
<sequence>MRIDSHHHFWRLEDRVGEWPPADLVQIYRDFSVPDLDPLLKQNGIHGTVLVQTLPRLADTHYMLGIAQQNSFVKGVVGWADLLADDAAKTIEQLATNPKLKGLRPMLQDLPDAAWIANPALQPAVDAMLASGLSFDALAKPPHLQPLLTFARRNPDLAIVIDHGGKPDIAGGNLEMWKQDMRALADLPHIHCKLSGLMTEAGSPPDMDGVAYAADTVLDLFGPQRTMFGSDWPVLNLAGTYSGWLEFARDRVARQFGEADEAAIFGGNAVRFYRLEI</sequence>
<comment type="similarity">
    <text evidence="1">Belongs to the metallo-dependent hydrolases superfamily.</text>
</comment>
<dbReference type="InterPro" id="IPR032466">
    <property type="entry name" value="Metal_Hydrolase"/>
</dbReference>
<dbReference type="EMBL" id="VTWH01000003">
    <property type="protein sequence ID" value="KAA0969401.1"/>
    <property type="molecule type" value="Genomic_DNA"/>
</dbReference>
<dbReference type="GO" id="GO:0016787">
    <property type="term" value="F:hydrolase activity"/>
    <property type="evidence" value="ECO:0007669"/>
    <property type="project" value="UniProtKB-KW"/>
</dbReference>
<keyword evidence="3" id="KW-0378">Hydrolase</keyword>
<dbReference type="InterPro" id="IPR052350">
    <property type="entry name" value="Metallo-dep_Lactonases"/>
</dbReference>
<comment type="caution">
    <text evidence="3">The sequence shown here is derived from an EMBL/GenBank/DDBJ whole genome shotgun (WGS) entry which is preliminary data.</text>
</comment>
<accession>A0A5B0DUE7</accession>
<dbReference type="SUPFAM" id="SSF51556">
    <property type="entry name" value="Metallo-dependent hydrolases"/>
    <property type="match status" value="1"/>
</dbReference>
<dbReference type="InterPro" id="IPR006680">
    <property type="entry name" value="Amidohydro-rel"/>
</dbReference>
<organism evidence="3 4">
    <name type="scientific">Aureimonas fodinaquatilis</name>
    <dbReference type="NCBI Taxonomy" id="2565783"/>
    <lineage>
        <taxon>Bacteria</taxon>
        <taxon>Pseudomonadati</taxon>
        <taxon>Pseudomonadota</taxon>
        <taxon>Alphaproteobacteria</taxon>
        <taxon>Hyphomicrobiales</taxon>
        <taxon>Aurantimonadaceae</taxon>
        <taxon>Aureimonas</taxon>
    </lineage>
</organism>
<dbReference type="Pfam" id="PF04909">
    <property type="entry name" value="Amidohydro_2"/>
    <property type="match status" value="1"/>
</dbReference>
<reference evidence="3 4" key="1">
    <citation type="submission" date="2019-08" db="EMBL/GenBank/DDBJ databases">
        <title>Aureimonas fodiniaquatilis sp. nov., isolated from a coal mine wastewater.</title>
        <authorList>
            <person name="Kim W."/>
        </authorList>
    </citation>
    <scope>NUCLEOTIDE SEQUENCE [LARGE SCALE GENOMIC DNA]</scope>
    <source>
        <strain evidence="3 4">CAU 1482</strain>
    </source>
</reference>
<dbReference type="Gene3D" id="3.20.20.140">
    <property type="entry name" value="Metal-dependent hydrolases"/>
    <property type="match status" value="1"/>
</dbReference>
<dbReference type="AlphaFoldDB" id="A0A5B0DUE7"/>
<dbReference type="PANTHER" id="PTHR43569">
    <property type="entry name" value="AMIDOHYDROLASE"/>
    <property type="match status" value="1"/>
</dbReference>
<dbReference type="Proteomes" id="UP000324738">
    <property type="component" value="Unassembled WGS sequence"/>
</dbReference>
<dbReference type="PANTHER" id="PTHR43569:SF2">
    <property type="entry name" value="AMIDOHYDROLASE-RELATED DOMAIN-CONTAINING PROTEIN"/>
    <property type="match status" value="1"/>
</dbReference>
<dbReference type="OrthoDB" id="9787654at2"/>
<dbReference type="RefSeq" id="WP_149300686.1">
    <property type="nucleotide sequence ID" value="NZ_VTWH01000003.1"/>
</dbReference>
<gene>
    <name evidence="3" type="ORF">FPY71_12680</name>
</gene>
<keyword evidence="4" id="KW-1185">Reference proteome</keyword>
<evidence type="ECO:0000313" key="4">
    <source>
        <dbReference type="Proteomes" id="UP000324738"/>
    </source>
</evidence>
<proteinExistence type="inferred from homology"/>
<evidence type="ECO:0000259" key="2">
    <source>
        <dbReference type="Pfam" id="PF04909"/>
    </source>
</evidence>
<protein>
    <submittedName>
        <fullName evidence="3">Amidohydrolase family protein</fullName>
    </submittedName>
</protein>